<dbReference type="PANTHER" id="PTHR10133">
    <property type="entry name" value="DNA POLYMERASE I"/>
    <property type="match status" value="1"/>
</dbReference>
<dbReference type="PANTHER" id="PTHR10133:SF27">
    <property type="entry name" value="DNA POLYMERASE NU"/>
    <property type="match status" value="1"/>
</dbReference>
<evidence type="ECO:0008006" key="4">
    <source>
        <dbReference type="Google" id="ProtNLM"/>
    </source>
</evidence>
<comment type="caution">
    <text evidence="2">The sequence shown here is derived from an EMBL/GenBank/DDBJ whole genome shotgun (WGS) entry which is preliminary data.</text>
</comment>
<dbReference type="Gene3D" id="3.30.420.10">
    <property type="entry name" value="Ribonuclease H-like superfamily/Ribonuclease H"/>
    <property type="match status" value="1"/>
</dbReference>
<feature type="region of interest" description="Disordered" evidence="1">
    <location>
        <begin position="503"/>
        <end position="541"/>
    </location>
</feature>
<dbReference type="EMBL" id="CAUYUJ010005147">
    <property type="protein sequence ID" value="CAK0812462.1"/>
    <property type="molecule type" value="Genomic_DNA"/>
</dbReference>
<feature type="region of interest" description="Disordered" evidence="1">
    <location>
        <begin position="628"/>
        <end position="650"/>
    </location>
</feature>
<dbReference type="InterPro" id="IPR012337">
    <property type="entry name" value="RNaseH-like_sf"/>
</dbReference>
<keyword evidence="3" id="KW-1185">Reference proteome</keyword>
<reference evidence="2" key="1">
    <citation type="submission" date="2023-10" db="EMBL/GenBank/DDBJ databases">
        <authorList>
            <person name="Chen Y."/>
            <person name="Shah S."/>
            <person name="Dougan E. K."/>
            <person name="Thang M."/>
            <person name="Chan C."/>
        </authorList>
    </citation>
    <scope>NUCLEOTIDE SEQUENCE [LARGE SCALE GENOMIC DNA]</scope>
</reference>
<dbReference type="SUPFAM" id="SSF56672">
    <property type="entry name" value="DNA/RNA polymerases"/>
    <property type="match status" value="1"/>
</dbReference>
<evidence type="ECO:0000313" key="2">
    <source>
        <dbReference type="EMBL" id="CAK0812462.1"/>
    </source>
</evidence>
<gene>
    <name evidence="2" type="ORF">PCOR1329_LOCUS16742</name>
</gene>
<dbReference type="InterPro" id="IPR002298">
    <property type="entry name" value="DNA_polymerase_A"/>
</dbReference>
<sequence length="762" mass="82808">MVFVAYMVFCRLYVQTPFILSPLYVSFLAFSPHSIEYCTHPAEVENAESNFERLITARRWESLKRHGPGVLETRHLLEARRVDGVADFGSLERAESLDVARGASWCRRAGLPALESKVCHLGEARQPAERASGAARARAEASPRGGKGAPARPSRARAEGAFQKGPIVQLPLRGSERSPVVVRSTGDCGPALQALRSSRGRAGRLFAVSCELGRQGEGAGLVCFTVHGGEGVDFGGSSTLWVDAVSISEEVGQPCALACFREFFEDEGYQKIYHNYSSLNSALHQQGVSHLGFAGDTMHMARLWDASLAFLQNDDVSLPKLTSLCLGSEYAQALTEAVIRKKDGKFVQRPLSLQSGAETRGHWIDFAAWAAVCVFHLYRDLRARLEATPCRPLSGAPPGAGTLWEFYDRYWRPFGQVLAAMERRGVGADAAHLRALENDVLRERAVLEAAVRGWAADATSERFGPDAVEGANLHALNTGSDAQIRHLLFGGVANKMRRQGSLPDEKVLPGVAPPAEEAGPAEAPSAALEGPPAPAGDGGAAAADYSQLKLPELKELLKSLLPCHGPGLVQILWVPVAMHEMRRARSAESAWRVPMNNLKQPPEFVVVKATKDSSMLVAQWDDDFTWERQAPGTKHDDIEPQAPSKKDNSVWKGTLHDKQVSLNWVTRGGQNELLRAAHNGQLLQLTAKQFGDDGDDEPLTKKKPAVVVAASPTTTPRSYVPRPRAPPVLTPTGIWEDQQEAADTSNELPEMGAILIDPWDIV</sequence>
<name>A0ABN9R186_9DINO</name>
<accession>A0ABN9R186</accession>
<evidence type="ECO:0000256" key="1">
    <source>
        <dbReference type="SAM" id="MobiDB-lite"/>
    </source>
</evidence>
<feature type="compositionally biased region" description="Low complexity" evidence="1">
    <location>
        <begin position="129"/>
        <end position="144"/>
    </location>
</feature>
<proteinExistence type="predicted"/>
<dbReference type="InterPro" id="IPR036397">
    <property type="entry name" value="RNaseH_sf"/>
</dbReference>
<feature type="compositionally biased region" description="Basic and acidic residues" evidence="1">
    <location>
        <begin position="633"/>
        <end position="650"/>
    </location>
</feature>
<organism evidence="2 3">
    <name type="scientific">Prorocentrum cordatum</name>
    <dbReference type="NCBI Taxonomy" id="2364126"/>
    <lineage>
        <taxon>Eukaryota</taxon>
        <taxon>Sar</taxon>
        <taxon>Alveolata</taxon>
        <taxon>Dinophyceae</taxon>
        <taxon>Prorocentrales</taxon>
        <taxon>Prorocentraceae</taxon>
        <taxon>Prorocentrum</taxon>
    </lineage>
</organism>
<feature type="compositionally biased region" description="Low complexity" evidence="1">
    <location>
        <begin position="509"/>
        <end position="530"/>
    </location>
</feature>
<dbReference type="InterPro" id="IPR043502">
    <property type="entry name" value="DNA/RNA_pol_sf"/>
</dbReference>
<protein>
    <recommendedName>
        <fullName evidence="4">DNA-directed DNA polymerase</fullName>
    </recommendedName>
</protein>
<dbReference type="SUPFAM" id="SSF53098">
    <property type="entry name" value="Ribonuclease H-like"/>
    <property type="match status" value="1"/>
</dbReference>
<dbReference type="Proteomes" id="UP001189429">
    <property type="component" value="Unassembled WGS sequence"/>
</dbReference>
<feature type="region of interest" description="Disordered" evidence="1">
    <location>
        <begin position="129"/>
        <end position="159"/>
    </location>
</feature>
<evidence type="ECO:0000313" key="3">
    <source>
        <dbReference type="Proteomes" id="UP001189429"/>
    </source>
</evidence>